<dbReference type="PANTHER" id="PTHR38471">
    <property type="entry name" value="FOUR HELIX BUNDLE PROTEIN"/>
    <property type="match status" value="1"/>
</dbReference>
<evidence type="ECO:0000313" key="2">
    <source>
        <dbReference type="Proteomes" id="UP000515847"/>
    </source>
</evidence>
<dbReference type="InterPro" id="IPR012657">
    <property type="entry name" value="23S_rRNA-intervening_sequence"/>
</dbReference>
<protein>
    <submittedName>
        <fullName evidence="1">Four helix bundle protein</fullName>
    </submittedName>
</protein>
<dbReference type="Pfam" id="PF05635">
    <property type="entry name" value="23S_rRNA_IVP"/>
    <property type="match status" value="1"/>
</dbReference>
<dbReference type="RefSeq" id="WP_153802022.1">
    <property type="nucleotide sequence ID" value="NZ_CP045798.1"/>
</dbReference>
<evidence type="ECO:0000313" key="1">
    <source>
        <dbReference type="EMBL" id="QNB47044.1"/>
    </source>
</evidence>
<dbReference type="OrthoDB" id="160990at2"/>
<dbReference type="Gene3D" id="1.20.1440.60">
    <property type="entry name" value="23S rRNA-intervening sequence"/>
    <property type="match status" value="1"/>
</dbReference>
<keyword evidence="2" id="KW-1185">Reference proteome</keyword>
<proteinExistence type="predicted"/>
<dbReference type="KEGG" id="tfr:BR63_12430"/>
<accession>A0A7G6E4P0</accession>
<reference evidence="1 2" key="1">
    <citation type="journal article" date="2019" name="Front. Microbiol.">
        <title>Thermoanaerosceptrum fracticalcis gen. nov. sp. nov., a Novel Fumarate-Fermenting Microorganism From a Deep Fractured Carbonate Aquifer of the US Great Basin.</title>
        <authorList>
            <person name="Hamilton-Brehm S.D."/>
            <person name="Stewart L.E."/>
            <person name="Zavarin M."/>
            <person name="Caldwell M."/>
            <person name="Lawson P.A."/>
            <person name="Onstott T.C."/>
            <person name="Grzymski J."/>
            <person name="Neveux I."/>
            <person name="Lollar B.S."/>
            <person name="Russell C.E."/>
            <person name="Moser D.P."/>
        </authorList>
    </citation>
    <scope>NUCLEOTIDE SEQUENCE [LARGE SCALE GENOMIC DNA]</scope>
    <source>
        <strain evidence="1 2">DRI-13</strain>
    </source>
</reference>
<dbReference type="InterPro" id="IPR036583">
    <property type="entry name" value="23S_rRNA_IVS_sf"/>
</dbReference>
<sequence>MMQRDFEDLIVWQKSHKLALQIYEITKDFPKEELYGLTSQIRRASSSIPMNIAEGTGLKSYADFRRLLAMARGSLMELRYQLRLCKDLGYINADTYFRFVRDYDEVGKMLNGLITSLECAINNKPKK</sequence>
<dbReference type="AlphaFoldDB" id="A0A7G6E4P0"/>
<gene>
    <name evidence="1" type="ORF">BR63_12430</name>
</gene>
<dbReference type="EMBL" id="CP045798">
    <property type="protein sequence ID" value="QNB47044.1"/>
    <property type="molecule type" value="Genomic_DNA"/>
</dbReference>
<name>A0A7G6E4P0_THEFR</name>
<dbReference type="CDD" id="cd16377">
    <property type="entry name" value="23S_rRNA_IVP_like"/>
    <property type="match status" value="1"/>
</dbReference>
<dbReference type="Proteomes" id="UP000515847">
    <property type="component" value="Chromosome"/>
</dbReference>
<dbReference type="SUPFAM" id="SSF158446">
    <property type="entry name" value="IVS-encoded protein-like"/>
    <property type="match status" value="1"/>
</dbReference>
<dbReference type="PANTHER" id="PTHR38471:SF2">
    <property type="entry name" value="FOUR HELIX BUNDLE PROTEIN"/>
    <property type="match status" value="1"/>
</dbReference>
<dbReference type="NCBIfam" id="TIGR02436">
    <property type="entry name" value="four helix bundle protein"/>
    <property type="match status" value="1"/>
</dbReference>
<organism evidence="1 2">
    <name type="scientific">Thermanaerosceptrum fracticalcis</name>
    <dbReference type="NCBI Taxonomy" id="1712410"/>
    <lineage>
        <taxon>Bacteria</taxon>
        <taxon>Bacillati</taxon>
        <taxon>Bacillota</taxon>
        <taxon>Clostridia</taxon>
        <taxon>Eubacteriales</taxon>
        <taxon>Peptococcaceae</taxon>
        <taxon>Thermanaerosceptrum</taxon>
    </lineage>
</organism>